<evidence type="ECO:0000313" key="2">
    <source>
        <dbReference type="EMBL" id="MPD00606.1"/>
    </source>
</evidence>
<protein>
    <submittedName>
        <fullName evidence="2">Uncharacterized protein</fullName>
    </submittedName>
</protein>
<proteinExistence type="predicted"/>
<name>A0A5B7K145_PORTR</name>
<evidence type="ECO:0000256" key="1">
    <source>
        <dbReference type="SAM" id="MobiDB-lite"/>
    </source>
</evidence>
<sequence length="146" mass="16034">MTRGRHRERPGREVSMGGEEQAGVQGASWERQEATLSIDDQTCPSSPSPPPILPPKPSDAQSCPVPSSPYPNLLLLLPSPIPSPTSPSSSFILIHNPSFCIHIMPLTFLLLQSKIVCKWVKSKARLDEVHGLGFGYRLHLIEFIIS</sequence>
<feature type="region of interest" description="Disordered" evidence="1">
    <location>
        <begin position="1"/>
        <end position="65"/>
    </location>
</feature>
<keyword evidence="3" id="KW-1185">Reference proteome</keyword>
<comment type="caution">
    <text evidence="2">The sequence shown here is derived from an EMBL/GenBank/DDBJ whole genome shotgun (WGS) entry which is preliminary data.</text>
</comment>
<dbReference type="EMBL" id="VSRR010123637">
    <property type="protein sequence ID" value="MPD00606.1"/>
    <property type="molecule type" value="Genomic_DNA"/>
</dbReference>
<accession>A0A5B7K145</accession>
<feature type="compositionally biased region" description="Pro residues" evidence="1">
    <location>
        <begin position="46"/>
        <end position="57"/>
    </location>
</feature>
<evidence type="ECO:0000313" key="3">
    <source>
        <dbReference type="Proteomes" id="UP000324222"/>
    </source>
</evidence>
<dbReference type="Proteomes" id="UP000324222">
    <property type="component" value="Unassembled WGS sequence"/>
</dbReference>
<feature type="compositionally biased region" description="Polar residues" evidence="1">
    <location>
        <begin position="34"/>
        <end position="43"/>
    </location>
</feature>
<gene>
    <name evidence="2" type="ORF">E2C01_096088</name>
</gene>
<dbReference type="AlphaFoldDB" id="A0A5B7K145"/>
<reference evidence="2 3" key="1">
    <citation type="submission" date="2019-05" db="EMBL/GenBank/DDBJ databases">
        <title>Another draft genome of Portunus trituberculatus and its Hox gene families provides insights of decapod evolution.</title>
        <authorList>
            <person name="Jeong J.-H."/>
            <person name="Song I."/>
            <person name="Kim S."/>
            <person name="Choi T."/>
            <person name="Kim D."/>
            <person name="Ryu S."/>
            <person name="Kim W."/>
        </authorList>
    </citation>
    <scope>NUCLEOTIDE SEQUENCE [LARGE SCALE GENOMIC DNA]</scope>
    <source>
        <tissue evidence="2">Muscle</tissue>
    </source>
</reference>
<organism evidence="2 3">
    <name type="scientific">Portunus trituberculatus</name>
    <name type="common">Swimming crab</name>
    <name type="synonym">Neptunus trituberculatus</name>
    <dbReference type="NCBI Taxonomy" id="210409"/>
    <lineage>
        <taxon>Eukaryota</taxon>
        <taxon>Metazoa</taxon>
        <taxon>Ecdysozoa</taxon>
        <taxon>Arthropoda</taxon>
        <taxon>Crustacea</taxon>
        <taxon>Multicrustacea</taxon>
        <taxon>Malacostraca</taxon>
        <taxon>Eumalacostraca</taxon>
        <taxon>Eucarida</taxon>
        <taxon>Decapoda</taxon>
        <taxon>Pleocyemata</taxon>
        <taxon>Brachyura</taxon>
        <taxon>Eubrachyura</taxon>
        <taxon>Portunoidea</taxon>
        <taxon>Portunidae</taxon>
        <taxon>Portuninae</taxon>
        <taxon>Portunus</taxon>
    </lineage>
</organism>